<feature type="domain" description="RNA polymerase sigma factor 70 region 4 type 2" evidence="8">
    <location>
        <begin position="125"/>
        <end position="175"/>
    </location>
</feature>
<dbReference type="SUPFAM" id="SSF88659">
    <property type="entry name" value="Sigma3 and sigma4 domains of RNA polymerase sigma factors"/>
    <property type="match status" value="1"/>
</dbReference>
<dbReference type="PANTHER" id="PTHR43133">
    <property type="entry name" value="RNA POLYMERASE ECF-TYPE SIGMA FACTO"/>
    <property type="match status" value="1"/>
</dbReference>
<keyword evidence="2 6" id="KW-0805">Transcription regulation</keyword>
<comment type="caution">
    <text evidence="9">The sequence shown here is derived from an EMBL/GenBank/DDBJ whole genome shotgun (WGS) entry which is preliminary data.</text>
</comment>
<dbReference type="Pfam" id="PF08281">
    <property type="entry name" value="Sigma70_r4_2"/>
    <property type="match status" value="1"/>
</dbReference>
<evidence type="ECO:0000313" key="9">
    <source>
        <dbReference type="EMBL" id="RUT35876.1"/>
    </source>
</evidence>
<dbReference type="InterPro" id="IPR007627">
    <property type="entry name" value="RNA_pol_sigma70_r2"/>
</dbReference>
<evidence type="ECO:0000313" key="10">
    <source>
        <dbReference type="Proteomes" id="UP000272464"/>
    </source>
</evidence>
<keyword evidence="5 6" id="KW-0804">Transcription</keyword>
<evidence type="ECO:0000256" key="2">
    <source>
        <dbReference type="ARBA" id="ARBA00023015"/>
    </source>
</evidence>
<dbReference type="InterPro" id="IPR013324">
    <property type="entry name" value="RNA_pol_sigma_r3/r4-like"/>
</dbReference>
<sequence length="200" mass="23988">MPERLHYLLAANFHDLSEIIQEQIYYDFYDLVYSIIVYIVKDHSAAEDIIQEAFLKVIRKKPTFENEQKMKSWLKVVTRNTAINYLRKSKNYRNHFDSDSVFINIEPHNPEPSVEQTVETKMLEEAIISYLDRLKPEYKLLIEYRWKLGLSYREIADELNTEENVVRQRLYRARESIKKMLNKEWGDIHAKKITKVGSRI</sequence>
<proteinExistence type="inferred from homology"/>
<dbReference type="CDD" id="cd06171">
    <property type="entry name" value="Sigma70_r4"/>
    <property type="match status" value="1"/>
</dbReference>
<dbReference type="GO" id="GO:0006352">
    <property type="term" value="P:DNA-templated transcription initiation"/>
    <property type="evidence" value="ECO:0007669"/>
    <property type="project" value="InterPro"/>
</dbReference>
<keyword evidence="10" id="KW-1185">Reference proteome</keyword>
<dbReference type="PANTHER" id="PTHR43133:SF51">
    <property type="entry name" value="RNA POLYMERASE SIGMA FACTOR"/>
    <property type="match status" value="1"/>
</dbReference>
<dbReference type="Gene3D" id="1.10.10.10">
    <property type="entry name" value="Winged helix-like DNA-binding domain superfamily/Winged helix DNA-binding domain"/>
    <property type="match status" value="1"/>
</dbReference>
<evidence type="ECO:0000256" key="3">
    <source>
        <dbReference type="ARBA" id="ARBA00023082"/>
    </source>
</evidence>
<dbReference type="EMBL" id="RZNX01000001">
    <property type="protein sequence ID" value="RUT35876.1"/>
    <property type="molecule type" value="Genomic_DNA"/>
</dbReference>
<dbReference type="InterPro" id="IPR014284">
    <property type="entry name" value="RNA_pol_sigma-70_dom"/>
</dbReference>
<comment type="similarity">
    <text evidence="1 6">Belongs to the sigma-70 factor family. ECF subfamily.</text>
</comment>
<dbReference type="AlphaFoldDB" id="A0A433XP94"/>
<dbReference type="NCBIfam" id="TIGR02937">
    <property type="entry name" value="sigma70-ECF"/>
    <property type="match status" value="1"/>
</dbReference>
<reference evidence="9 10" key="1">
    <citation type="submission" date="2018-12" db="EMBL/GenBank/DDBJ databases">
        <authorList>
            <person name="Sun L."/>
            <person name="Chen Z."/>
        </authorList>
    </citation>
    <scope>NUCLEOTIDE SEQUENCE [LARGE SCALE GENOMIC DNA]</scope>
    <source>
        <strain evidence="9 10">3-5-3</strain>
    </source>
</reference>
<dbReference type="GO" id="GO:0006950">
    <property type="term" value="P:response to stress"/>
    <property type="evidence" value="ECO:0007669"/>
    <property type="project" value="UniProtKB-ARBA"/>
</dbReference>
<keyword evidence="3 6" id="KW-0731">Sigma factor</keyword>
<gene>
    <name evidence="9" type="ORF">EJP77_02400</name>
</gene>
<feature type="domain" description="RNA polymerase sigma-70 region 2" evidence="7">
    <location>
        <begin position="27"/>
        <end position="90"/>
    </location>
</feature>
<evidence type="ECO:0000256" key="5">
    <source>
        <dbReference type="ARBA" id="ARBA00023163"/>
    </source>
</evidence>
<dbReference type="InterPro" id="IPR000838">
    <property type="entry name" value="RNA_pol_sigma70_ECF_CS"/>
</dbReference>
<evidence type="ECO:0000256" key="1">
    <source>
        <dbReference type="ARBA" id="ARBA00010641"/>
    </source>
</evidence>
<dbReference type="InterPro" id="IPR013325">
    <property type="entry name" value="RNA_pol_sigma_r2"/>
</dbReference>
<dbReference type="RefSeq" id="WP_127197573.1">
    <property type="nucleotide sequence ID" value="NZ_RZNX01000001.1"/>
</dbReference>
<evidence type="ECO:0000256" key="6">
    <source>
        <dbReference type="RuleBase" id="RU000716"/>
    </source>
</evidence>
<dbReference type="GO" id="GO:0016987">
    <property type="term" value="F:sigma factor activity"/>
    <property type="evidence" value="ECO:0007669"/>
    <property type="project" value="UniProtKB-KW"/>
</dbReference>
<evidence type="ECO:0000259" key="8">
    <source>
        <dbReference type="Pfam" id="PF08281"/>
    </source>
</evidence>
<dbReference type="InterPro" id="IPR013249">
    <property type="entry name" value="RNA_pol_sigma70_r4_t2"/>
</dbReference>
<dbReference type="OrthoDB" id="2657224at2"/>
<dbReference type="InterPro" id="IPR036388">
    <property type="entry name" value="WH-like_DNA-bd_sf"/>
</dbReference>
<evidence type="ECO:0000256" key="4">
    <source>
        <dbReference type="ARBA" id="ARBA00023125"/>
    </source>
</evidence>
<dbReference type="SUPFAM" id="SSF88946">
    <property type="entry name" value="Sigma2 domain of RNA polymerase sigma factors"/>
    <property type="match status" value="1"/>
</dbReference>
<dbReference type="PROSITE" id="PS01063">
    <property type="entry name" value="SIGMA70_ECF"/>
    <property type="match status" value="1"/>
</dbReference>
<dbReference type="Proteomes" id="UP000272464">
    <property type="component" value="Unassembled WGS sequence"/>
</dbReference>
<evidence type="ECO:0000259" key="7">
    <source>
        <dbReference type="Pfam" id="PF04542"/>
    </source>
</evidence>
<organism evidence="9 10">
    <name type="scientific">Paenibacillus zeisoli</name>
    <dbReference type="NCBI Taxonomy" id="2496267"/>
    <lineage>
        <taxon>Bacteria</taxon>
        <taxon>Bacillati</taxon>
        <taxon>Bacillota</taxon>
        <taxon>Bacilli</taxon>
        <taxon>Bacillales</taxon>
        <taxon>Paenibacillaceae</taxon>
        <taxon>Paenibacillus</taxon>
    </lineage>
</organism>
<accession>A0A433XP94</accession>
<name>A0A433XP94_9BACL</name>
<protein>
    <recommendedName>
        <fullName evidence="6">RNA polymerase sigma factor</fullName>
    </recommendedName>
</protein>
<dbReference type="InterPro" id="IPR039425">
    <property type="entry name" value="RNA_pol_sigma-70-like"/>
</dbReference>
<dbReference type="GO" id="GO:0003677">
    <property type="term" value="F:DNA binding"/>
    <property type="evidence" value="ECO:0007669"/>
    <property type="project" value="UniProtKB-KW"/>
</dbReference>
<dbReference type="Pfam" id="PF04542">
    <property type="entry name" value="Sigma70_r2"/>
    <property type="match status" value="1"/>
</dbReference>
<keyword evidence="4 6" id="KW-0238">DNA-binding</keyword>
<dbReference type="Gene3D" id="1.10.1740.10">
    <property type="match status" value="1"/>
</dbReference>